<comment type="caution">
    <text evidence="1">The sequence shown here is derived from an EMBL/GenBank/DDBJ whole genome shotgun (WGS) entry which is preliminary data.</text>
</comment>
<evidence type="ECO:0000313" key="1">
    <source>
        <dbReference type="EMBL" id="GAA4714753.1"/>
    </source>
</evidence>
<reference evidence="2" key="1">
    <citation type="journal article" date="2019" name="Int. J. Syst. Evol. Microbiol.">
        <title>The Global Catalogue of Microorganisms (GCM) 10K type strain sequencing project: providing services to taxonomists for standard genome sequencing and annotation.</title>
        <authorList>
            <consortium name="The Broad Institute Genomics Platform"/>
            <consortium name="The Broad Institute Genome Sequencing Center for Infectious Disease"/>
            <person name="Wu L."/>
            <person name="Ma J."/>
        </authorList>
    </citation>
    <scope>NUCLEOTIDE SEQUENCE [LARGE SCALE GENOMIC DNA]</scope>
    <source>
        <strain evidence="2">JCM 18055</strain>
    </source>
</reference>
<organism evidence="1 2">
    <name type="scientific">Pseudonocardia yuanmonensis</name>
    <dbReference type="NCBI Taxonomy" id="1095914"/>
    <lineage>
        <taxon>Bacteria</taxon>
        <taxon>Bacillati</taxon>
        <taxon>Actinomycetota</taxon>
        <taxon>Actinomycetes</taxon>
        <taxon>Pseudonocardiales</taxon>
        <taxon>Pseudonocardiaceae</taxon>
        <taxon>Pseudonocardia</taxon>
    </lineage>
</organism>
<name>A0ABP8XWD5_9PSEU</name>
<keyword evidence="2" id="KW-1185">Reference proteome</keyword>
<sequence length="77" mass="8216">MDTYEAEYRRLIRADRRQGPEALLEAVGALGDDVGMPASPREWGLGRLAEFVGGSAALDSLSTAELPDTYRAGTTSS</sequence>
<evidence type="ECO:0000313" key="2">
    <source>
        <dbReference type="Proteomes" id="UP001500325"/>
    </source>
</evidence>
<accession>A0ABP8XWD5</accession>
<gene>
    <name evidence="1" type="ORF">GCM10023215_67450</name>
</gene>
<dbReference type="RefSeq" id="WP_345384883.1">
    <property type="nucleotide sequence ID" value="NZ_BAABIC010000045.1"/>
</dbReference>
<dbReference type="Proteomes" id="UP001500325">
    <property type="component" value="Unassembled WGS sequence"/>
</dbReference>
<proteinExistence type="predicted"/>
<protein>
    <submittedName>
        <fullName evidence="1">Uncharacterized protein</fullName>
    </submittedName>
</protein>
<dbReference type="EMBL" id="BAABIC010000045">
    <property type="protein sequence ID" value="GAA4714753.1"/>
    <property type="molecule type" value="Genomic_DNA"/>
</dbReference>